<reference evidence="3" key="1">
    <citation type="submission" date="2023-01" db="EMBL/GenBank/DDBJ databases">
        <title>Biogeochemical cycle of methane in antarctic sediments.</title>
        <authorList>
            <person name="Roldan D.M."/>
            <person name="Menes R.J."/>
        </authorList>
    </citation>
    <scope>NUCLEOTIDE SEQUENCE [LARGE SCALE GENOMIC DNA]</scope>
    <source>
        <strain evidence="3">K-2018 MAG008</strain>
    </source>
</reference>
<dbReference type="AlphaFoldDB" id="A0AA43TGS6"/>
<feature type="domain" description="FAD dependent oxidoreductase" evidence="2">
    <location>
        <begin position="4"/>
        <end position="103"/>
    </location>
</feature>
<proteinExistence type="predicted"/>
<dbReference type="InterPro" id="IPR006076">
    <property type="entry name" value="FAD-dep_OxRdtase"/>
</dbReference>
<dbReference type="PANTHER" id="PTHR13847:SF289">
    <property type="entry name" value="GLYCINE OXIDASE"/>
    <property type="match status" value="1"/>
</dbReference>
<keyword evidence="4" id="KW-1185">Reference proteome</keyword>
<dbReference type="Gene3D" id="3.50.50.60">
    <property type="entry name" value="FAD/NAD(P)-binding domain"/>
    <property type="match status" value="2"/>
</dbReference>
<gene>
    <name evidence="3" type="ORF">PSU93_00035</name>
</gene>
<organism evidence="3 4">
    <name type="scientific">Candidatus Methylobacter titanis</name>
    <dbReference type="NCBI Taxonomy" id="3053457"/>
    <lineage>
        <taxon>Bacteria</taxon>
        <taxon>Pseudomonadati</taxon>
        <taxon>Pseudomonadota</taxon>
        <taxon>Gammaproteobacteria</taxon>
        <taxon>Methylococcales</taxon>
        <taxon>Methylococcaceae</taxon>
        <taxon>Methylobacter</taxon>
    </lineage>
</organism>
<dbReference type="EMBL" id="JAQSDF010000001">
    <property type="protein sequence ID" value="MDI1229524.1"/>
    <property type="molecule type" value="Genomic_DNA"/>
</dbReference>
<keyword evidence="1" id="KW-0560">Oxidoreductase</keyword>
<dbReference type="SUPFAM" id="SSF51971">
    <property type="entry name" value="Nucleotide-binding domain"/>
    <property type="match status" value="1"/>
</dbReference>
<evidence type="ECO:0000313" key="4">
    <source>
        <dbReference type="Proteomes" id="UP001160519"/>
    </source>
</evidence>
<accession>A0AA43TGS6</accession>
<dbReference type="GO" id="GO:0005737">
    <property type="term" value="C:cytoplasm"/>
    <property type="evidence" value="ECO:0007669"/>
    <property type="project" value="TreeGrafter"/>
</dbReference>
<evidence type="ECO:0000259" key="2">
    <source>
        <dbReference type="Pfam" id="PF01266"/>
    </source>
</evidence>
<dbReference type="PANTHER" id="PTHR13847">
    <property type="entry name" value="SARCOSINE DEHYDROGENASE-RELATED"/>
    <property type="match status" value="1"/>
</dbReference>
<comment type="caution">
    <text evidence="3">The sequence shown here is derived from an EMBL/GenBank/DDBJ whole genome shotgun (WGS) entry which is preliminary data.</text>
</comment>
<evidence type="ECO:0000256" key="1">
    <source>
        <dbReference type="ARBA" id="ARBA00023002"/>
    </source>
</evidence>
<dbReference type="Pfam" id="PF01266">
    <property type="entry name" value="DAO"/>
    <property type="match status" value="2"/>
</dbReference>
<name>A0AA43TGS6_9GAMM</name>
<dbReference type="Gene3D" id="3.30.9.10">
    <property type="entry name" value="D-Amino Acid Oxidase, subunit A, domain 2"/>
    <property type="match status" value="2"/>
</dbReference>
<sequence>MNIDYLIIGQGLAGSLLAWELIQRGCKVLIVDNGRENASQVAAGLINPITGMRFVKSADVDTLLPAAKHRYSQLADFFQQEFYVEKPMLRLFRSESELNNARKRPNNPEYQAYLGDTQPPSEAINHLATPFGFLEQKQTGYLLTKPLLSGLKTFFIAQDSYRQADFDYRDIHLEPSLRWQDIFPKQIIFCEGYQATQNPWFSYLPFQPVKGEILTLEHQTELPDKIINCGNWLIPLNDHRIRIGATFDREHLNTHTTEQGKNDLLNALKQISPGLTPITLVNHQANVRPCTQDKQPFIGLHPRHPQLAIFNGFGAKGSLQVPWYSEHFVDALLNGTPLPKTCNIQRHYETHFTG</sequence>
<dbReference type="Proteomes" id="UP001160519">
    <property type="component" value="Unassembled WGS sequence"/>
</dbReference>
<dbReference type="GO" id="GO:0016491">
    <property type="term" value="F:oxidoreductase activity"/>
    <property type="evidence" value="ECO:0007669"/>
    <property type="project" value="UniProtKB-KW"/>
</dbReference>
<protein>
    <submittedName>
        <fullName evidence="3">FAD-binding oxidoreductase</fullName>
    </submittedName>
</protein>
<dbReference type="InterPro" id="IPR036188">
    <property type="entry name" value="FAD/NAD-bd_sf"/>
</dbReference>
<evidence type="ECO:0000313" key="3">
    <source>
        <dbReference type="EMBL" id="MDI1229524.1"/>
    </source>
</evidence>
<feature type="domain" description="FAD dependent oxidoreductase" evidence="2">
    <location>
        <begin position="186"/>
        <end position="329"/>
    </location>
</feature>